<dbReference type="AlphaFoldDB" id="A0A8T1QXY7"/>
<dbReference type="Proteomes" id="UP000811609">
    <property type="component" value="Chromosome 3"/>
</dbReference>
<evidence type="ECO:0000313" key="1">
    <source>
        <dbReference type="EMBL" id="KAG6659980.1"/>
    </source>
</evidence>
<organism evidence="1 2">
    <name type="scientific">Carya illinoinensis</name>
    <name type="common">Pecan</name>
    <dbReference type="NCBI Taxonomy" id="32201"/>
    <lineage>
        <taxon>Eukaryota</taxon>
        <taxon>Viridiplantae</taxon>
        <taxon>Streptophyta</taxon>
        <taxon>Embryophyta</taxon>
        <taxon>Tracheophyta</taxon>
        <taxon>Spermatophyta</taxon>
        <taxon>Magnoliopsida</taxon>
        <taxon>eudicotyledons</taxon>
        <taxon>Gunneridae</taxon>
        <taxon>Pentapetalae</taxon>
        <taxon>rosids</taxon>
        <taxon>fabids</taxon>
        <taxon>Fagales</taxon>
        <taxon>Juglandaceae</taxon>
        <taxon>Carya</taxon>
    </lineage>
</organism>
<keyword evidence="2" id="KW-1185">Reference proteome</keyword>
<gene>
    <name evidence="1" type="ORF">CIPAW_03G073700</name>
</gene>
<evidence type="ECO:0000313" key="2">
    <source>
        <dbReference type="Proteomes" id="UP000811609"/>
    </source>
</evidence>
<dbReference type="EMBL" id="CM031811">
    <property type="protein sequence ID" value="KAG6659980.1"/>
    <property type="molecule type" value="Genomic_DNA"/>
</dbReference>
<sequence>MSFPVWSSCCVCFKTHKVQPNLCCLNLYIWGSFCIPPPPSIEQSSIPNRISHFGQKADDNVRNNLPSQRGQWSLHYSIILPTFHLCPHKHNGMAYISSTSCQITSQKFKAFCYLGNNLKQRIRYYNKEKKYLIFTMMHKHSTKYTSSYTH</sequence>
<protein>
    <submittedName>
        <fullName evidence="1">Uncharacterized protein</fullName>
    </submittedName>
</protein>
<comment type="caution">
    <text evidence="1">The sequence shown here is derived from an EMBL/GenBank/DDBJ whole genome shotgun (WGS) entry which is preliminary data.</text>
</comment>
<name>A0A8T1QXY7_CARIL</name>
<reference evidence="1" key="1">
    <citation type="submission" date="2020-12" db="EMBL/GenBank/DDBJ databases">
        <title>WGS assembly of Carya illinoinensis cv. Pawnee.</title>
        <authorList>
            <person name="Platts A."/>
            <person name="Shu S."/>
            <person name="Wright S."/>
            <person name="Barry K."/>
            <person name="Edger P."/>
            <person name="Pires J.C."/>
            <person name="Schmutz J."/>
        </authorList>
    </citation>
    <scope>NUCLEOTIDE SEQUENCE</scope>
    <source>
        <tissue evidence="1">Leaf</tissue>
    </source>
</reference>
<accession>A0A8T1QXY7</accession>
<proteinExistence type="predicted"/>